<reference evidence="1" key="2">
    <citation type="submission" date="2022-06" db="UniProtKB">
        <authorList>
            <consortium name="EnsemblMetazoa"/>
        </authorList>
    </citation>
    <scope>IDENTIFICATION</scope>
    <source>
        <strain evidence="1">PS312</strain>
    </source>
</reference>
<accession>A0A2A6BWT6</accession>
<keyword evidence="2" id="KW-1185">Reference proteome</keyword>
<name>A0A2A6BWT6_PRIPA</name>
<gene>
    <name evidence="1" type="primary">WBGene00280936</name>
</gene>
<dbReference type="AlphaFoldDB" id="A0A2A6BWT6"/>
<dbReference type="EnsemblMetazoa" id="PPA42567.1">
    <property type="protein sequence ID" value="PPA42567.1"/>
    <property type="gene ID" value="WBGene00280936"/>
</dbReference>
<evidence type="ECO:0000313" key="2">
    <source>
        <dbReference type="Proteomes" id="UP000005239"/>
    </source>
</evidence>
<accession>A0A8R1V2F5</accession>
<sequence length="947" mass="105956">MLPGKMFSVPYSFWWDVAHEMVDAGIMTISNPFLSIDFYRGNQEKVTAWSHLRYIMYYLEPSPAFCTGDMCAITYSNHTQQVQSCITNINMNIGCFGHPSFRTICTCNTDECNADPFNMTGTSPANVLFEGTDISCADMKTEGECATPTCMFTNASSLYPNAVFIDQSSKIETDNKTNSVVVPTTSLIALCTKKNHYNIEERYKNSTRNYEALACYTFTDDKFDIHQFVQLEYYFCNHNYCNIDSVDVVKLSLEDAFPSHNSCFLQTKDSDTSMLSVLRWHEFKTFNPDCYSSPAFCTGDLCAITYFSDELQVQSCISNVRMEKGCFGNASLNTLCTCDTDRCNSADALMTRPHPFASLFEMELSTNNNCDSPTCLYTNAIFSLYPNAVFIDQSAVSDNTNNAVVVALCTLKECEEHYHIEELYSKYSRRFDPVACYTSSNDICYGHLCYANKYNGTTTRGCVDYAYDTLWRQGKTQVFEHLVDDRRKGVQKFSVHQFLQLEYYFCNYDNCNIGSVSDVKGSGYGHGTAQSSTISRYSCALLNGVILAVSILLKDCIAPAHRNQMNACLLRGLAISIIFIPLACSLVQCIQAYEGMSASTPNTCNGSMCAITYLAGKLQVQTCISNVGMMGGCWGNTTNRIVCVCSTDRCNSDPYKITKASMPSELFGPDIFCPEQNPTGLCDSPTCMFANDTSSLYPNAIFIDQTACADKYNTGSYTRANAPIACSTNSDALNGTTQPCYGQVCYTNAFNGSNTRGCTDYVYDTLWEQGYTQIFEYLTKDRLNGTRRFSLHKFLLLEYYFCNYDYCNLDTVSDYRIYGPRTSLYSTTASSITATTTKSSSSFSFLCSVVVLVFEIRVRNTGSPSPHFTHSLTGQRDERVCEMKRRLPVFRTLLHSSWRGGGGKQDAMRNAVAIRAVMVKNPSLHSEYSLVTLTVFMMKIPPSKVEQ</sequence>
<dbReference type="PANTHER" id="PTHR37433:SF19">
    <property type="entry name" value="ACTIVIN_RECP DOMAIN-CONTAINING PROTEIN"/>
    <property type="match status" value="1"/>
</dbReference>
<evidence type="ECO:0000313" key="1">
    <source>
        <dbReference type="EnsemblMetazoa" id="PPA42567.1"/>
    </source>
</evidence>
<dbReference type="Proteomes" id="UP000005239">
    <property type="component" value="Unassembled WGS sequence"/>
</dbReference>
<dbReference type="PANTHER" id="PTHR37433">
    <property type="entry name" value="PROTEIN CBG25136-RELATED"/>
    <property type="match status" value="1"/>
</dbReference>
<protein>
    <submittedName>
        <fullName evidence="1">Uncharacterized protein</fullName>
    </submittedName>
</protein>
<proteinExistence type="predicted"/>
<organism evidence="1 2">
    <name type="scientific">Pristionchus pacificus</name>
    <name type="common">Parasitic nematode worm</name>
    <dbReference type="NCBI Taxonomy" id="54126"/>
    <lineage>
        <taxon>Eukaryota</taxon>
        <taxon>Metazoa</taxon>
        <taxon>Ecdysozoa</taxon>
        <taxon>Nematoda</taxon>
        <taxon>Chromadorea</taxon>
        <taxon>Rhabditida</taxon>
        <taxon>Rhabditina</taxon>
        <taxon>Diplogasteromorpha</taxon>
        <taxon>Diplogasteroidea</taxon>
        <taxon>Neodiplogasteridae</taxon>
        <taxon>Pristionchus</taxon>
    </lineage>
</organism>
<reference evidence="2" key="1">
    <citation type="journal article" date="2008" name="Nat. Genet.">
        <title>The Pristionchus pacificus genome provides a unique perspective on nematode lifestyle and parasitism.</title>
        <authorList>
            <person name="Dieterich C."/>
            <person name="Clifton S.W."/>
            <person name="Schuster L.N."/>
            <person name="Chinwalla A."/>
            <person name="Delehaunty K."/>
            <person name="Dinkelacker I."/>
            <person name="Fulton L."/>
            <person name="Fulton R."/>
            <person name="Godfrey J."/>
            <person name="Minx P."/>
            <person name="Mitreva M."/>
            <person name="Roeseler W."/>
            <person name="Tian H."/>
            <person name="Witte H."/>
            <person name="Yang S.P."/>
            <person name="Wilson R.K."/>
            <person name="Sommer R.J."/>
        </authorList>
    </citation>
    <scope>NUCLEOTIDE SEQUENCE [LARGE SCALE GENOMIC DNA]</scope>
    <source>
        <strain evidence="2">PS312</strain>
    </source>
</reference>